<organism evidence="19 20">
    <name type="scientific">Ferrimonas gelatinilytica</name>
    <dbReference type="NCBI Taxonomy" id="1255257"/>
    <lineage>
        <taxon>Bacteria</taxon>
        <taxon>Pseudomonadati</taxon>
        <taxon>Pseudomonadota</taxon>
        <taxon>Gammaproteobacteria</taxon>
        <taxon>Alteromonadales</taxon>
        <taxon>Ferrimonadaceae</taxon>
        <taxon>Ferrimonas</taxon>
    </lineage>
</organism>
<keyword evidence="14" id="KW-0449">Lipoprotein</keyword>
<evidence type="ECO:0000256" key="8">
    <source>
        <dbReference type="ARBA" id="ARBA00023047"/>
    </source>
</evidence>
<evidence type="ECO:0000256" key="5">
    <source>
        <dbReference type="ARBA" id="ARBA00022597"/>
    </source>
</evidence>
<evidence type="ECO:0000256" key="3">
    <source>
        <dbReference type="ARBA" id="ARBA00022448"/>
    </source>
</evidence>
<evidence type="ECO:0000256" key="13">
    <source>
        <dbReference type="ARBA" id="ARBA00023237"/>
    </source>
</evidence>
<keyword evidence="9" id="KW-0406">Ion transport</keyword>
<feature type="signal peptide" evidence="15">
    <location>
        <begin position="1"/>
        <end position="25"/>
    </location>
</feature>
<evidence type="ECO:0000313" key="19">
    <source>
        <dbReference type="EMBL" id="GAA5186453.1"/>
    </source>
</evidence>
<dbReference type="InterPro" id="IPR054765">
    <property type="entry name" value="SLBB_dom"/>
</dbReference>
<dbReference type="InterPro" id="IPR003715">
    <property type="entry name" value="Poly_export_N"/>
</dbReference>
<dbReference type="Pfam" id="PF18412">
    <property type="entry name" value="Wza_C"/>
    <property type="match status" value="1"/>
</dbReference>
<evidence type="ECO:0000256" key="11">
    <source>
        <dbReference type="ARBA" id="ARBA00023136"/>
    </source>
</evidence>
<dbReference type="InterPro" id="IPR049712">
    <property type="entry name" value="Poly_export"/>
</dbReference>
<keyword evidence="5" id="KW-0762">Sugar transport</keyword>
<keyword evidence="6" id="KW-0812">Transmembrane</keyword>
<accession>A0ABP9RU40</accession>
<keyword evidence="11" id="KW-0472">Membrane</keyword>
<keyword evidence="4" id="KW-1134">Transmembrane beta strand</keyword>
<gene>
    <name evidence="19" type="ORF">GCM10025772_02020</name>
</gene>
<evidence type="ECO:0000256" key="2">
    <source>
        <dbReference type="ARBA" id="ARBA00009450"/>
    </source>
</evidence>
<evidence type="ECO:0000256" key="10">
    <source>
        <dbReference type="ARBA" id="ARBA00023114"/>
    </source>
</evidence>
<dbReference type="NCBIfam" id="NF011658">
    <property type="entry name" value="PRK15078.1"/>
    <property type="match status" value="1"/>
</dbReference>
<keyword evidence="3" id="KW-0813">Transport</keyword>
<keyword evidence="12" id="KW-0564">Palmitate</keyword>
<feature type="chain" id="PRO_5046337467" evidence="15">
    <location>
        <begin position="26"/>
        <end position="372"/>
    </location>
</feature>
<dbReference type="Proteomes" id="UP001501600">
    <property type="component" value="Unassembled WGS sequence"/>
</dbReference>
<dbReference type="Gene3D" id="1.20.5.70">
    <property type="match status" value="1"/>
</dbReference>
<feature type="domain" description="SLBB" evidence="18">
    <location>
        <begin position="251"/>
        <end position="337"/>
    </location>
</feature>
<feature type="domain" description="Outer-membrane lipoprotein Wza C-terminal" evidence="17">
    <location>
        <begin position="341"/>
        <end position="368"/>
    </location>
</feature>
<dbReference type="Pfam" id="PF02563">
    <property type="entry name" value="Poly_export"/>
    <property type="match status" value="1"/>
</dbReference>
<evidence type="ECO:0000256" key="6">
    <source>
        <dbReference type="ARBA" id="ARBA00022692"/>
    </source>
</evidence>
<keyword evidence="8" id="KW-0625">Polysaccharide transport</keyword>
<feature type="domain" description="SLBB" evidence="18">
    <location>
        <begin position="167"/>
        <end position="245"/>
    </location>
</feature>
<comment type="caution">
    <text evidence="19">The sequence shown here is derived from an EMBL/GenBank/DDBJ whole genome shotgun (WGS) entry which is preliminary data.</text>
</comment>
<evidence type="ECO:0000259" key="17">
    <source>
        <dbReference type="Pfam" id="PF18412"/>
    </source>
</evidence>
<dbReference type="PANTHER" id="PTHR33619:SF3">
    <property type="entry name" value="POLYSACCHARIDE EXPORT PROTEIN GFCE-RELATED"/>
    <property type="match status" value="1"/>
</dbReference>
<evidence type="ECO:0000313" key="20">
    <source>
        <dbReference type="Proteomes" id="UP001501600"/>
    </source>
</evidence>
<evidence type="ECO:0000256" key="15">
    <source>
        <dbReference type="SAM" id="SignalP"/>
    </source>
</evidence>
<evidence type="ECO:0000256" key="9">
    <source>
        <dbReference type="ARBA" id="ARBA00023065"/>
    </source>
</evidence>
<evidence type="ECO:0000256" key="1">
    <source>
        <dbReference type="ARBA" id="ARBA00004571"/>
    </source>
</evidence>
<feature type="domain" description="Polysaccharide export protein N-terminal" evidence="16">
    <location>
        <begin position="78"/>
        <end position="161"/>
    </location>
</feature>
<dbReference type="InterPro" id="IPR040716">
    <property type="entry name" value="Wza_C"/>
</dbReference>
<dbReference type="Gene3D" id="3.30.1950.10">
    <property type="entry name" value="wza like domain"/>
    <property type="match status" value="1"/>
</dbReference>
<name>A0ABP9RU40_9GAMM</name>
<keyword evidence="7 15" id="KW-0732">Signal</keyword>
<evidence type="ECO:0000259" key="16">
    <source>
        <dbReference type="Pfam" id="PF02563"/>
    </source>
</evidence>
<evidence type="ECO:0000256" key="4">
    <source>
        <dbReference type="ARBA" id="ARBA00022452"/>
    </source>
</evidence>
<evidence type="ECO:0000256" key="12">
    <source>
        <dbReference type="ARBA" id="ARBA00023139"/>
    </source>
</evidence>
<keyword evidence="20" id="KW-1185">Reference proteome</keyword>
<dbReference type="Pfam" id="PF22461">
    <property type="entry name" value="SLBB_2"/>
    <property type="match status" value="2"/>
</dbReference>
<dbReference type="PANTHER" id="PTHR33619">
    <property type="entry name" value="POLYSACCHARIDE EXPORT PROTEIN GFCE-RELATED"/>
    <property type="match status" value="1"/>
</dbReference>
<sequence length="372" mass="41250">MNAFYQKWKAPLVGLSLSIALAGCAVPGSYVYDDSAEGKTDQVDNLRIQLVTPELLRKLKKPEAQVQINPVLDSEISRYDYRVGAGDVLSITVWDHPELTIPAGSYRSAEDAGNWVHNDGTIFYPYIGSVQVNGLTVTEIRDIVARRLSKYIEEPQVDVSVAAFRSQRIYVTGEVQNPGQQAITNVPLTVLDAINSAKGLSEDADWRHVVLTRQGQEVSLSLHSLFENGDLTQNHLLRHNDVLHVPRNDYQKVFVLGEVNEPQPVMIQRAGLSLAEALAEVGGLNEGQADASGVFVIRANAPDAEEFASVYQINLKDARSYVFADQFELQARDMVYVTTQPVGRWNRILGQLMPTINAIYQSTRSITEINDI</sequence>
<keyword evidence="10" id="KW-0626">Porin</keyword>
<dbReference type="Gene3D" id="3.10.560.10">
    <property type="entry name" value="Outer membrane lipoprotein wza domain like"/>
    <property type="match status" value="2"/>
</dbReference>
<evidence type="ECO:0000256" key="7">
    <source>
        <dbReference type="ARBA" id="ARBA00022729"/>
    </source>
</evidence>
<proteinExistence type="inferred from homology"/>
<comment type="subcellular location">
    <subcellularLocation>
        <location evidence="1">Cell outer membrane</location>
        <topology evidence="1">Multi-pass membrane protein</topology>
    </subcellularLocation>
</comment>
<dbReference type="EMBL" id="BAABLF010000001">
    <property type="protein sequence ID" value="GAA5186453.1"/>
    <property type="molecule type" value="Genomic_DNA"/>
</dbReference>
<keyword evidence="13" id="KW-0998">Cell outer membrane</keyword>
<protein>
    <submittedName>
        <fullName evidence="19">Polysaccharide export protein</fullName>
    </submittedName>
</protein>
<evidence type="ECO:0000256" key="14">
    <source>
        <dbReference type="ARBA" id="ARBA00023288"/>
    </source>
</evidence>
<dbReference type="PROSITE" id="PS51257">
    <property type="entry name" value="PROKAR_LIPOPROTEIN"/>
    <property type="match status" value="1"/>
</dbReference>
<comment type="similarity">
    <text evidence="2">Belongs to the BexD/CtrA/VexA family.</text>
</comment>
<reference evidence="20" key="1">
    <citation type="journal article" date="2019" name="Int. J. Syst. Evol. Microbiol.">
        <title>The Global Catalogue of Microorganisms (GCM) 10K type strain sequencing project: providing services to taxonomists for standard genome sequencing and annotation.</title>
        <authorList>
            <consortium name="The Broad Institute Genomics Platform"/>
            <consortium name="The Broad Institute Genome Sequencing Center for Infectious Disease"/>
            <person name="Wu L."/>
            <person name="Ma J."/>
        </authorList>
    </citation>
    <scope>NUCLEOTIDE SEQUENCE [LARGE SCALE GENOMIC DNA]</scope>
    <source>
        <strain evidence="20">JCM 18720</strain>
    </source>
</reference>
<evidence type="ECO:0000259" key="18">
    <source>
        <dbReference type="Pfam" id="PF22461"/>
    </source>
</evidence>